<reference evidence="2 3" key="1">
    <citation type="submission" date="2024-04" db="EMBL/GenBank/DDBJ databases">
        <authorList>
            <person name="Waldvogel A.-M."/>
            <person name="Schoenle A."/>
        </authorList>
    </citation>
    <scope>NUCLEOTIDE SEQUENCE [LARGE SCALE GENOMIC DNA]</scope>
</reference>
<keyword evidence="1" id="KW-0732">Signal</keyword>
<feature type="signal peptide" evidence="1">
    <location>
        <begin position="1"/>
        <end position="18"/>
    </location>
</feature>
<protein>
    <submittedName>
        <fullName evidence="2">Uncharacterized protein</fullName>
    </submittedName>
</protein>
<evidence type="ECO:0000313" key="3">
    <source>
        <dbReference type="Proteomes" id="UP001497482"/>
    </source>
</evidence>
<sequence>MFTLLSLFCILLRSWVRAELAQCHCGGQLRGLECFLSVRGHEELRLALARPRGGKYAPLKPKAHLPAWERKQRAARENKNTIRLPAVLGPVSGLGLTSLFNQTQTHMSGQPSPTLSFPGPSCQMHTPCPLPQHSSSAFPLPHRLPLRITLSFRWLSIFLYFLCPAPCAPSSAPSSSSPLRWPPLSLRDVTLSTVR</sequence>
<evidence type="ECO:0000256" key="1">
    <source>
        <dbReference type="SAM" id="SignalP"/>
    </source>
</evidence>
<proteinExistence type="predicted"/>
<evidence type="ECO:0000313" key="2">
    <source>
        <dbReference type="EMBL" id="CAL1570687.1"/>
    </source>
</evidence>
<dbReference type="AlphaFoldDB" id="A0AAV2J496"/>
<organism evidence="2 3">
    <name type="scientific">Knipowitschia caucasica</name>
    <name type="common">Caucasian dwarf goby</name>
    <name type="synonym">Pomatoschistus caucasicus</name>
    <dbReference type="NCBI Taxonomy" id="637954"/>
    <lineage>
        <taxon>Eukaryota</taxon>
        <taxon>Metazoa</taxon>
        <taxon>Chordata</taxon>
        <taxon>Craniata</taxon>
        <taxon>Vertebrata</taxon>
        <taxon>Euteleostomi</taxon>
        <taxon>Actinopterygii</taxon>
        <taxon>Neopterygii</taxon>
        <taxon>Teleostei</taxon>
        <taxon>Neoteleostei</taxon>
        <taxon>Acanthomorphata</taxon>
        <taxon>Gobiaria</taxon>
        <taxon>Gobiiformes</taxon>
        <taxon>Gobioidei</taxon>
        <taxon>Gobiidae</taxon>
        <taxon>Gobiinae</taxon>
        <taxon>Knipowitschia</taxon>
    </lineage>
</organism>
<keyword evidence="3" id="KW-1185">Reference proteome</keyword>
<name>A0AAV2J496_KNICA</name>
<dbReference type="Proteomes" id="UP001497482">
    <property type="component" value="Chromosome 10"/>
</dbReference>
<feature type="chain" id="PRO_5043359943" evidence="1">
    <location>
        <begin position="19"/>
        <end position="195"/>
    </location>
</feature>
<gene>
    <name evidence="2" type="ORF">KC01_LOCUS2929</name>
</gene>
<dbReference type="EMBL" id="OZ035832">
    <property type="protein sequence ID" value="CAL1570687.1"/>
    <property type="molecule type" value="Genomic_DNA"/>
</dbReference>
<accession>A0AAV2J496</accession>